<feature type="compositionally biased region" description="Polar residues" evidence="2">
    <location>
        <begin position="439"/>
        <end position="460"/>
    </location>
</feature>
<evidence type="ECO:0000256" key="2">
    <source>
        <dbReference type="SAM" id="MobiDB-lite"/>
    </source>
</evidence>
<dbReference type="EMBL" id="JAGPNK010000003">
    <property type="protein sequence ID" value="KAH7324452.1"/>
    <property type="molecule type" value="Genomic_DNA"/>
</dbReference>
<feature type="coiled-coil region" evidence="1">
    <location>
        <begin position="35"/>
        <end position="118"/>
    </location>
</feature>
<sequence length="549" mass="60684">MALDSSERVSLIHDLDMKHQKGLHKTDLVARDEEARRIKIRALTLRDENQRLKDKLLQNESRCKFLEKKLVRERTASEEKSTAASSQEARLKKQATELANLKAEVESLNNAVQDSGKALQEKFALSRELNRLKPEMEHLQSQMATYQAVIAEKNDLRRQLDSLEVELENEKRSKQRARNKEESAALEELRSQLDDAEKRLATEKREREKMAKEHAKELAEVTGQNERLDERISTLKSKLKNTQTDLKESQAELEKCRAELRAAQSSLRGAETKTTKSVAIKPPSKKRGAQEISIADMTIGTPGVDDNKRAAAKKRGNDLFLGEKSTFSITPFLNRTKNMADDSLDPRSPIDSTMASNEPVVEAEEAETTAESVEPAEEADFQPMHAKLKAAATQETAKPRGRPRKALGESVSKKKNMAAQRAQSAVSSALEKVAEEPSTEGQENQSSSSIAKEVQPSSKKTAMPPPPLPVKALAADADGKKKRRKLLGGANKTILEEDEGDAAPRPVKAQLGPGRKLKAPLGGLNNAFAGKTFSPLKRDRRGIGASFLV</sequence>
<gene>
    <name evidence="3" type="ORF">B0I35DRAFT_424214</name>
</gene>
<organism evidence="3 4">
    <name type="scientific">Stachybotrys elegans</name>
    <dbReference type="NCBI Taxonomy" id="80388"/>
    <lineage>
        <taxon>Eukaryota</taxon>
        <taxon>Fungi</taxon>
        <taxon>Dikarya</taxon>
        <taxon>Ascomycota</taxon>
        <taxon>Pezizomycotina</taxon>
        <taxon>Sordariomycetes</taxon>
        <taxon>Hypocreomycetidae</taxon>
        <taxon>Hypocreales</taxon>
        <taxon>Stachybotryaceae</taxon>
        <taxon>Stachybotrys</taxon>
    </lineage>
</organism>
<keyword evidence="4" id="KW-1185">Reference proteome</keyword>
<protein>
    <submittedName>
        <fullName evidence="3">Uncharacterized protein</fullName>
    </submittedName>
</protein>
<feature type="region of interest" description="Disordered" evidence="2">
    <location>
        <begin position="168"/>
        <end position="195"/>
    </location>
</feature>
<name>A0A8K0WTS7_9HYPO</name>
<feature type="compositionally biased region" description="Low complexity" evidence="2">
    <location>
        <begin position="418"/>
        <end position="429"/>
    </location>
</feature>
<dbReference type="AlphaFoldDB" id="A0A8K0WTS7"/>
<keyword evidence="1" id="KW-0175">Coiled coil</keyword>
<evidence type="ECO:0000313" key="3">
    <source>
        <dbReference type="EMBL" id="KAH7324452.1"/>
    </source>
</evidence>
<dbReference type="OrthoDB" id="20105at2759"/>
<proteinExistence type="predicted"/>
<accession>A0A8K0WTS7</accession>
<feature type="compositionally biased region" description="Acidic residues" evidence="2">
    <location>
        <begin position="361"/>
        <end position="380"/>
    </location>
</feature>
<reference evidence="3" key="1">
    <citation type="journal article" date="2021" name="Nat. Commun.">
        <title>Genetic determinants of endophytism in the Arabidopsis root mycobiome.</title>
        <authorList>
            <person name="Mesny F."/>
            <person name="Miyauchi S."/>
            <person name="Thiergart T."/>
            <person name="Pickel B."/>
            <person name="Atanasova L."/>
            <person name="Karlsson M."/>
            <person name="Huettel B."/>
            <person name="Barry K.W."/>
            <person name="Haridas S."/>
            <person name="Chen C."/>
            <person name="Bauer D."/>
            <person name="Andreopoulos W."/>
            <person name="Pangilinan J."/>
            <person name="LaButti K."/>
            <person name="Riley R."/>
            <person name="Lipzen A."/>
            <person name="Clum A."/>
            <person name="Drula E."/>
            <person name="Henrissat B."/>
            <person name="Kohler A."/>
            <person name="Grigoriev I.V."/>
            <person name="Martin F.M."/>
            <person name="Hacquard S."/>
        </authorList>
    </citation>
    <scope>NUCLEOTIDE SEQUENCE</scope>
    <source>
        <strain evidence="3">MPI-CAGE-CH-0235</strain>
    </source>
</reference>
<evidence type="ECO:0000256" key="1">
    <source>
        <dbReference type="SAM" id="Coils"/>
    </source>
</evidence>
<dbReference type="Proteomes" id="UP000813444">
    <property type="component" value="Unassembled WGS sequence"/>
</dbReference>
<feature type="region of interest" description="Disordered" evidence="2">
    <location>
        <begin position="336"/>
        <end position="531"/>
    </location>
</feature>
<feature type="region of interest" description="Disordered" evidence="2">
    <location>
        <begin position="265"/>
        <end position="289"/>
    </location>
</feature>
<evidence type="ECO:0000313" key="4">
    <source>
        <dbReference type="Proteomes" id="UP000813444"/>
    </source>
</evidence>
<comment type="caution">
    <text evidence="3">The sequence shown here is derived from an EMBL/GenBank/DDBJ whole genome shotgun (WGS) entry which is preliminary data.</text>
</comment>